<dbReference type="InterPro" id="IPR008271">
    <property type="entry name" value="Ser/Thr_kinase_AS"/>
</dbReference>
<dbReference type="SMART" id="SM00220">
    <property type="entry name" value="S_TKc"/>
    <property type="match status" value="1"/>
</dbReference>
<dbReference type="Pfam" id="PF00069">
    <property type="entry name" value="Pkinase"/>
    <property type="match status" value="1"/>
</dbReference>
<dbReference type="PROSITE" id="PS00108">
    <property type="entry name" value="PROTEIN_KINASE_ST"/>
    <property type="match status" value="1"/>
</dbReference>
<dbReference type="EC" id="2.7.11.24" evidence="1"/>
<dbReference type="EMBL" id="JAPVEB010000001">
    <property type="protein sequence ID" value="KAJ5283480.1"/>
    <property type="molecule type" value="Genomic_DNA"/>
</dbReference>
<gene>
    <name evidence="9" type="ORF">N7505_001460</name>
</gene>
<dbReference type="Pfam" id="PF00004">
    <property type="entry name" value="AAA"/>
    <property type="match status" value="1"/>
</dbReference>
<dbReference type="SUPFAM" id="SSF52540">
    <property type="entry name" value="P-loop containing nucleoside triphosphate hydrolases"/>
    <property type="match status" value="1"/>
</dbReference>
<organism evidence="9 10">
    <name type="scientific">Penicillium chrysogenum</name>
    <name type="common">Penicillium notatum</name>
    <dbReference type="NCBI Taxonomy" id="5076"/>
    <lineage>
        <taxon>Eukaryota</taxon>
        <taxon>Fungi</taxon>
        <taxon>Dikarya</taxon>
        <taxon>Ascomycota</taxon>
        <taxon>Pezizomycotina</taxon>
        <taxon>Eurotiomycetes</taxon>
        <taxon>Eurotiomycetidae</taxon>
        <taxon>Eurotiales</taxon>
        <taxon>Aspergillaceae</taxon>
        <taxon>Penicillium</taxon>
        <taxon>Penicillium chrysogenum species complex</taxon>
    </lineage>
</organism>
<evidence type="ECO:0000256" key="4">
    <source>
        <dbReference type="ARBA" id="ARBA00022741"/>
    </source>
</evidence>
<dbReference type="InterPro" id="IPR027417">
    <property type="entry name" value="P-loop_NTPase"/>
</dbReference>
<dbReference type="SUPFAM" id="SSF56112">
    <property type="entry name" value="Protein kinase-like (PK-like)"/>
    <property type="match status" value="1"/>
</dbReference>
<dbReference type="InterPro" id="IPR003959">
    <property type="entry name" value="ATPase_AAA_core"/>
</dbReference>
<feature type="domain" description="Protein kinase" evidence="8">
    <location>
        <begin position="1"/>
        <end position="268"/>
    </location>
</feature>
<evidence type="ECO:0000256" key="7">
    <source>
        <dbReference type="SAM" id="MobiDB-lite"/>
    </source>
</evidence>
<dbReference type="InterPro" id="IPR000719">
    <property type="entry name" value="Prot_kinase_dom"/>
</dbReference>
<evidence type="ECO:0000256" key="2">
    <source>
        <dbReference type="ARBA" id="ARBA00022527"/>
    </source>
</evidence>
<keyword evidence="6" id="KW-0067">ATP-binding</keyword>
<evidence type="ECO:0000256" key="5">
    <source>
        <dbReference type="ARBA" id="ARBA00022777"/>
    </source>
</evidence>
<dbReference type="Gene3D" id="1.10.510.10">
    <property type="entry name" value="Transferase(Phosphotransferase) domain 1"/>
    <property type="match status" value="1"/>
</dbReference>
<keyword evidence="10" id="KW-1185">Reference proteome</keyword>
<evidence type="ECO:0000256" key="3">
    <source>
        <dbReference type="ARBA" id="ARBA00022679"/>
    </source>
</evidence>
<dbReference type="InterPro" id="IPR050117">
    <property type="entry name" value="MAPK"/>
</dbReference>
<protein>
    <recommendedName>
        <fullName evidence="1">mitogen-activated protein kinase</fullName>
        <ecNumber evidence="1">2.7.11.24</ecNumber>
    </recommendedName>
</protein>
<accession>A0ABQ8WWY7</accession>
<sequence length="393" mass="44753">MNVSSAKDQITRRSVAVKKLHEPFKSSTIAKHIFREIKLLKYLQHENIVHLNDILISPSEDIYIVSDCMTTDLRKLLKTRKMDEQFTQYFMYQIMRGLKYLHSAGVIHRDLKPSNILINENCHLKVSDFGQSCLQEAQMTGYVCTRYYRAPEVMLSWRRYNEKVDIWSVGCIFAEMMLGRPLFPGKDRLDQFRVIVQVLGSPPEGVIADVTSQNALDFIRALPKRNRIPLSRLITGVGEKATALLESMLHFDTKERVSASEALTSQYLLPYHDSTDEPSSTELFKWSFSEVDLSIEDWKLILLGFSRAGAGSTQPMIQAGSEDVDAAEMGRRDDSDTDQENKSSSAVTLSDLLNVLDGVSSQEDWVLIMTTNHIEHLDEALIRPGRADEKMHF</sequence>
<dbReference type="PROSITE" id="PS01351">
    <property type="entry name" value="MAPK"/>
    <property type="match status" value="1"/>
</dbReference>
<feature type="region of interest" description="Disordered" evidence="7">
    <location>
        <begin position="314"/>
        <end position="345"/>
    </location>
</feature>
<comment type="caution">
    <text evidence="9">The sequence shown here is derived from an EMBL/GenBank/DDBJ whole genome shotgun (WGS) entry which is preliminary data.</text>
</comment>
<keyword evidence="5" id="KW-0418">Kinase</keyword>
<dbReference type="Gene3D" id="3.40.50.300">
    <property type="entry name" value="P-loop containing nucleotide triphosphate hydrolases"/>
    <property type="match status" value="1"/>
</dbReference>
<evidence type="ECO:0000313" key="10">
    <source>
        <dbReference type="Proteomes" id="UP001220256"/>
    </source>
</evidence>
<keyword evidence="4" id="KW-0547">Nucleotide-binding</keyword>
<dbReference type="InterPro" id="IPR003527">
    <property type="entry name" value="MAP_kinase_CS"/>
</dbReference>
<evidence type="ECO:0000313" key="9">
    <source>
        <dbReference type="EMBL" id="KAJ5283480.1"/>
    </source>
</evidence>
<evidence type="ECO:0000259" key="8">
    <source>
        <dbReference type="PROSITE" id="PS50011"/>
    </source>
</evidence>
<proteinExistence type="predicted"/>
<evidence type="ECO:0000256" key="6">
    <source>
        <dbReference type="ARBA" id="ARBA00022840"/>
    </source>
</evidence>
<dbReference type="Gene3D" id="3.30.200.20">
    <property type="entry name" value="Phosphorylase Kinase, domain 1"/>
    <property type="match status" value="1"/>
</dbReference>
<name>A0ABQ8WWY7_PENCH</name>
<keyword evidence="2" id="KW-0723">Serine/threonine-protein kinase</keyword>
<keyword evidence="3" id="KW-0808">Transferase</keyword>
<reference evidence="9 10" key="1">
    <citation type="journal article" date="2023" name="IMA Fungus">
        <title>Comparative genomic study of the Penicillium genus elucidates a diverse pangenome and 15 lateral gene transfer events.</title>
        <authorList>
            <person name="Petersen C."/>
            <person name="Sorensen T."/>
            <person name="Nielsen M.R."/>
            <person name="Sondergaard T.E."/>
            <person name="Sorensen J.L."/>
            <person name="Fitzpatrick D.A."/>
            <person name="Frisvad J.C."/>
            <person name="Nielsen K.L."/>
        </authorList>
    </citation>
    <scope>NUCLEOTIDE SEQUENCE [LARGE SCALE GENOMIC DNA]</scope>
    <source>
        <strain evidence="9 10">IBT 3361</strain>
    </source>
</reference>
<evidence type="ECO:0000256" key="1">
    <source>
        <dbReference type="ARBA" id="ARBA00012411"/>
    </source>
</evidence>
<dbReference type="Proteomes" id="UP001220256">
    <property type="component" value="Unassembled WGS sequence"/>
</dbReference>
<dbReference type="InterPro" id="IPR011009">
    <property type="entry name" value="Kinase-like_dom_sf"/>
</dbReference>
<dbReference type="PROSITE" id="PS50011">
    <property type="entry name" value="PROTEIN_KINASE_DOM"/>
    <property type="match status" value="1"/>
</dbReference>
<dbReference type="PANTHER" id="PTHR24055">
    <property type="entry name" value="MITOGEN-ACTIVATED PROTEIN KINASE"/>
    <property type="match status" value="1"/>
</dbReference>